<name>A0A1T5P936_9BACT</name>
<reference evidence="2 3" key="1">
    <citation type="submission" date="2017-02" db="EMBL/GenBank/DDBJ databases">
        <authorList>
            <person name="Peterson S.W."/>
        </authorList>
    </citation>
    <scope>NUCLEOTIDE SEQUENCE [LARGE SCALE GENOMIC DNA]</scope>
    <source>
        <strain evidence="2 3">DSM 18108</strain>
    </source>
</reference>
<feature type="signal peptide" evidence="1">
    <location>
        <begin position="1"/>
        <end position="20"/>
    </location>
</feature>
<gene>
    <name evidence="2" type="ORF">SAMN05660461_5159</name>
</gene>
<protein>
    <recommendedName>
        <fullName evidence="4">DUF4139 domain-containing protein</fullName>
    </recommendedName>
</protein>
<dbReference type="PANTHER" id="PTHR38075">
    <property type="entry name" value="DUF4139 DOMAIN-CONTAINING PROTEIN"/>
    <property type="match status" value="1"/>
</dbReference>
<dbReference type="PANTHER" id="PTHR38075:SF1">
    <property type="entry name" value="DUF4139 DOMAIN-CONTAINING PROTEIN"/>
    <property type="match status" value="1"/>
</dbReference>
<dbReference type="EMBL" id="FUZZ01000004">
    <property type="protein sequence ID" value="SKD09275.1"/>
    <property type="molecule type" value="Genomic_DNA"/>
</dbReference>
<keyword evidence="3" id="KW-1185">Reference proteome</keyword>
<keyword evidence="1" id="KW-0732">Signal</keyword>
<organism evidence="2 3">
    <name type="scientific">Chitinophaga ginsengisegetis</name>
    <dbReference type="NCBI Taxonomy" id="393003"/>
    <lineage>
        <taxon>Bacteria</taxon>
        <taxon>Pseudomonadati</taxon>
        <taxon>Bacteroidota</taxon>
        <taxon>Chitinophagia</taxon>
        <taxon>Chitinophagales</taxon>
        <taxon>Chitinophagaceae</taxon>
        <taxon>Chitinophaga</taxon>
    </lineage>
</organism>
<evidence type="ECO:0008006" key="4">
    <source>
        <dbReference type="Google" id="ProtNLM"/>
    </source>
</evidence>
<evidence type="ECO:0000313" key="3">
    <source>
        <dbReference type="Proteomes" id="UP000190166"/>
    </source>
</evidence>
<proteinExistence type="predicted"/>
<accession>A0A1T5P936</accession>
<evidence type="ECO:0000313" key="2">
    <source>
        <dbReference type="EMBL" id="SKD09275.1"/>
    </source>
</evidence>
<dbReference type="Proteomes" id="UP000190166">
    <property type="component" value="Unassembled WGS sequence"/>
</dbReference>
<sequence>MYMKFILLALLLATGTTLVAQENAVTKSLSVFKNGQSFVVKEIKAQVADSGFRLNNLPVALFGTYWFAGTTNPVSRVSSRVEQVNEIQERKANSFLELLHANKGKNITIVTADNNTYKGSVEDFDLPEEINSRLQLQQMQLTNVYRGQYQFDRIYAPANPVLLLKMNGKWIGIEPATIKTITFEDKPSRTTTARIAVQKPIVTVHFAKSGQQSFTMMYLQNGLSWTPVYQLQLVSETEATLNLQAEVNNNVEDIKNTDVDFVMGVPNFSQAITLATLLNFSSTGNVENANIYSNAIQMRADYARDRAAESIVMPEQASSPDNTAVENEDLYFYTLKNISLSKGERAQYPVFNKPVKIHHFYKTVLPASVMSTYQVNGEEGTASEEMEAANHAGRGATPNKVNHFVEIYNNTDNPFTSGAVLILQKNTQKPIAQDVLKFTAKGSSTPIFITTAPDILVREKEALVSVKKEAKTYNGYKYTLATVKGTITVINSKSRLADIQVQKTISGAITSASTKYSQSLNLEYKNDINQGRQLDFELAVDAGTKKSFTYTYEMYIRE</sequence>
<feature type="chain" id="PRO_5012007324" description="DUF4139 domain-containing protein" evidence="1">
    <location>
        <begin position="21"/>
        <end position="558"/>
    </location>
</feature>
<dbReference type="AlphaFoldDB" id="A0A1T5P936"/>
<evidence type="ECO:0000256" key="1">
    <source>
        <dbReference type="SAM" id="SignalP"/>
    </source>
</evidence>